<evidence type="ECO:0000313" key="2">
    <source>
        <dbReference type="Proteomes" id="UP001258994"/>
    </source>
</evidence>
<sequence>MPLNPRIAKHTAKVDFARFCVAPFTYQYIQDFNTNKTINTPALTVEKVLKKYVSIPRREIYKSIEIYPSFHLNFSLLWTQGALIKSCSDNNKQLVQLTAKIPEKLLSRACESATNKSTVIKELLRKAITRLPNDILLWSVLEKGSKNSRYHIHIVAALDAHLKEKLTKALHEFTNVKFQNYMTVADTVHPIDIIAASYYAKDINQKHFGSKSFFSTPALNKLAKVQERDYRAFIKENKAFLIDNDKAYQKAIQVHEERRMRSKPKTFEEWEAKYIDS</sequence>
<proteinExistence type="predicted"/>
<accession>A0ABY9TUS8</accession>
<name>A0ABY9TUS8_9GAMM</name>
<dbReference type="Proteomes" id="UP001258994">
    <property type="component" value="Chromosome"/>
</dbReference>
<reference evidence="2" key="1">
    <citation type="submission" date="2023-09" db="EMBL/GenBank/DDBJ databases">
        <authorList>
            <person name="Li S."/>
            <person name="Li X."/>
            <person name="Zhang C."/>
            <person name="Zhao Z."/>
        </authorList>
    </citation>
    <scope>NUCLEOTIDE SEQUENCE [LARGE SCALE GENOMIC DNA]</scope>
    <source>
        <strain evidence="2">SQ149</strain>
    </source>
</reference>
<dbReference type="EMBL" id="CP134145">
    <property type="protein sequence ID" value="WNC72521.1"/>
    <property type="molecule type" value="Genomic_DNA"/>
</dbReference>
<dbReference type="RefSeq" id="WP_348391638.1">
    <property type="nucleotide sequence ID" value="NZ_CP134145.1"/>
</dbReference>
<protein>
    <submittedName>
        <fullName evidence="1">Uncharacterized protein</fullName>
    </submittedName>
</protein>
<gene>
    <name evidence="1" type="ORF">RGQ13_00680</name>
</gene>
<keyword evidence="2" id="KW-1185">Reference proteome</keyword>
<evidence type="ECO:0000313" key="1">
    <source>
        <dbReference type="EMBL" id="WNC72521.1"/>
    </source>
</evidence>
<organism evidence="1 2">
    <name type="scientific">Thalassotalea psychrophila</name>
    <dbReference type="NCBI Taxonomy" id="3065647"/>
    <lineage>
        <taxon>Bacteria</taxon>
        <taxon>Pseudomonadati</taxon>
        <taxon>Pseudomonadota</taxon>
        <taxon>Gammaproteobacteria</taxon>
        <taxon>Alteromonadales</taxon>
        <taxon>Colwelliaceae</taxon>
        <taxon>Thalassotalea</taxon>
    </lineage>
</organism>